<reference evidence="1" key="1">
    <citation type="submission" date="2023-09" db="EMBL/GenBank/DDBJ databases">
        <title>Vallitalea sediminicola and Vallitalea maricola sp. nov., anaerobic bacteria isolated from marine sediment.</title>
        <authorList>
            <person name="Hirano S."/>
            <person name="Maeda A."/>
            <person name="Terahara T."/>
            <person name="Mori K."/>
            <person name="Hamada M."/>
            <person name="Matsumoto R."/>
            <person name="Kobayashi T."/>
        </authorList>
    </citation>
    <scope>NUCLEOTIDE SEQUENCE</scope>
    <source>
        <strain evidence="1">AN17-2</strain>
    </source>
</reference>
<organism evidence="1 2">
    <name type="scientific">Vallitalea maricola</name>
    <dbReference type="NCBI Taxonomy" id="3074433"/>
    <lineage>
        <taxon>Bacteria</taxon>
        <taxon>Bacillati</taxon>
        <taxon>Bacillota</taxon>
        <taxon>Clostridia</taxon>
        <taxon>Lachnospirales</taxon>
        <taxon>Vallitaleaceae</taxon>
        <taxon>Vallitalea</taxon>
    </lineage>
</organism>
<evidence type="ECO:0000313" key="2">
    <source>
        <dbReference type="Proteomes" id="UP001374599"/>
    </source>
</evidence>
<keyword evidence="2" id="KW-1185">Reference proteome</keyword>
<dbReference type="EMBL" id="BTPU01000065">
    <property type="protein sequence ID" value="GMQ64247.1"/>
    <property type="molecule type" value="Genomic_DNA"/>
</dbReference>
<protein>
    <submittedName>
        <fullName evidence="1">Uncharacterized protein</fullName>
    </submittedName>
</protein>
<name>A0ACB5UN15_9FIRM</name>
<dbReference type="Proteomes" id="UP001374599">
    <property type="component" value="Unassembled WGS sequence"/>
</dbReference>
<accession>A0ACB5UN15</accession>
<comment type="caution">
    <text evidence="1">The sequence shown here is derived from an EMBL/GenBank/DDBJ whole genome shotgun (WGS) entry which is preliminary data.</text>
</comment>
<gene>
    <name evidence="1" type="ORF">AN2V17_34840</name>
</gene>
<proteinExistence type="predicted"/>
<evidence type="ECO:0000313" key="1">
    <source>
        <dbReference type="EMBL" id="GMQ64247.1"/>
    </source>
</evidence>
<sequence length="164" mass="18849">MRDKRLIILIFIPFVFGYLTNLVFLVPGVGTLTYSLMPFVLLIYWFWVGIQFSKSSIKNVYALIYGNILCVLSLLLYYWQFILLGDEKRSMFLASISQMYVSPLSPITARFGIMLEKLPNVITQTSILAMNIIGTILLVITFFAGFIFEKIKHSRLEKVEIDGK</sequence>